<gene>
    <name evidence="1" type="ORF">SADUNF_Sadunf10G0043600</name>
</gene>
<dbReference type="AlphaFoldDB" id="A0A835MQ47"/>
<proteinExistence type="predicted"/>
<evidence type="ECO:0000313" key="1">
    <source>
        <dbReference type="EMBL" id="KAF9673625.1"/>
    </source>
</evidence>
<keyword evidence="2" id="KW-1185">Reference proteome</keyword>
<evidence type="ECO:0000313" key="2">
    <source>
        <dbReference type="Proteomes" id="UP000657918"/>
    </source>
</evidence>
<sequence length="169" mass="19575">MQSIILKIKRLVIFDALRFSIQAYTIRTFIYKLQNKTLCNLTQGIQTRLHPRDSGNYGVKMPNQTILSPTEHPMDEIPDYMGILIARTTNPVCSLKFDITFANNTLLESRPPRLQLFMDSTQVLPVQFCPFDIRTTNGKFPCANSSAFGMPRRKQIIYKERHYQKEKEG</sequence>
<protein>
    <submittedName>
        <fullName evidence="1">Uncharacterized protein</fullName>
    </submittedName>
</protein>
<comment type="caution">
    <text evidence="1">The sequence shown here is derived from an EMBL/GenBank/DDBJ whole genome shotgun (WGS) entry which is preliminary data.</text>
</comment>
<name>A0A835MQ47_9ROSI</name>
<reference evidence="1 2" key="1">
    <citation type="submission" date="2020-10" db="EMBL/GenBank/DDBJ databases">
        <title>Plant Genome Project.</title>
        <authorList>
            <person name="Zhang R.-G."/>
        </authorList>
    </citation>
    <scope>NUCLEOTIDE SEQUENCE [LARGE SCALE GENOMIC DNA]</scope>
    <source>
        <strain evidence="1">FAFU-HL-1</strain>
        <tissue evidence="1">Leaf</tissue>
    </source>
</reference>
<organism evidence="1 2">
    <name type="scientific">Salix dunnii</name>
    <dbReference type="NCBI Taxonomy" id="1413687"/>
    <lineage>
        <taxon>Eukaryota</taxon>
        <taxon>Viridiplantae</taxon>
        <taxon>Streptophyta</taxon>
        <taxon>Embryophyta</taxon>
        <taxon>Tracheophyta</taxon>
        <taxon>Spermatophyta</taxon>
        <taxon>Magnoliopsida</taxon>
        <taxon>eudicotyledons</taxon>
        <taxon>Gunneridae</taxon>
        <taxon>Pentapetalae</taxon>
        <taxon>rosids</taxon>
        <taxon>fabids</taxon>
        <taxon>Malpighiales</taxon>
        <taxon>Salicaceae</taxon>
        <taxon>Saliceae</taxon>
        <taxon>Salix</taxon>
    </lineage>
</organism>
<dbReference type="Proteomes" id="UP000657918">
    <property type="component" value="Unassembled WGS sequence"/>
</dbReference>
<accession>A0A835MQ47</accession>
<dbReference type="EMBL" id="JADGMS010000010">
    <property type="protein sequence ID" value="KAF9673625.1"/>
    <property type="molecule type" value="Genomic_DNA"/>
</dbReference>